<feature type="compositionally biased region" description="Low complexity" evidence="1">
    <location>
        <begin position="87"/>
        <end position="96"/>
    </location>
</feature>
<dbReference type="OrthoDB" id="5084510at2759"/>
<keyword evidence="2" id="KW-0732">Signal</keyword>
<feature type="compositionally biased region" description="Low complexity" evidence="1">
    <location>
        <begin position="133"/>
        <end position="149"/>
    </location>
</feature>
<reference evidence="4" key="1">
    <citation type="submission" date="2016-02" db="EMBL/GenBank/DDBJ databases">
        <title>Draft genome sequence of Microdochium bolleyi, a fungal endophyte of beachgrass.</title>
        <authorList>
            <consortium name="DOE Joint Genome Institute"/>
            <person name="David A.S."/>
            <person name="May G."/>
            <person name="Haridas S."/>
            <person name="Lim J."/>
            <person name="Wang M."/>
            <person name="Labutti K."/>
            <person name="Lipzen A."/>
            <person name="Barry K."/>
            <person name="Grigoriev I.V."/>
        </authorList>
    </citation>
    <scope>NUCLEOTIDE SEQUENCE [LARGE SCALE GENOMIC DNA]</scope>
    <source>
        <strain evidence="4">J235TASD1</strain>
    </source>
</reference>
<dbReference type="Proteomes" id="UP000070501">
    <property type="component" value="Unassembled WGS sequence"/>
</dbReference>
<dbReference type="SUPFAM" id="SSF54001">
    <property type="entry name" value="Cysteine proteinases"/>
    <property type="match status" value="1"/>
</dbReference>
<evidence type="ECO:0008006" key="5">
    <source>
        <dbReference type="Google" id="ProtNLM"/>
    </source>
</evidence>
<feature type="chain" id="PRO_5007292744" description="Ubiquitin-like protease family profile domain-containing protein" evidence="2">
    <location>
        <begin position="20"/>
        <end position="683"/>
    </location>
</feature>
<evidence type="ECO:0000256" key="1">
    <source>
        <dbReference type="SAM" id="MobiDB-lite"/>
    </source>
</evidence>
<evidence type="ECO:0000256" key="2">
    <source>
        <dbReference type="SAM" id="SignalP"/>
    </source>
</evidence>
<dbReference type="InParanoid" id="A0A136IJL2"/>
<name>A0A136IJL2_9PEZI</name>
<dbReference type="InterPro" id="IPR038765">
    <property type="entry name" value="Papain-like_cys_pep_sf"/>
</dbReference>
<evidence type="ECO:0000313" key="3">
    <source>
        <dbReference type="EMBL" id="KXJ85054.1"/>
    </source>
</evidence>
<gene>
    <name evidence="3" type="ORF">Micbo1qcDRAFT_224915</name>
</gene>
<dbReference type="STRING" id="196109.A0A136IJL2"/>
<dbReference type="Gene3D" id="3.40.395.10">
    <property type="entry name" value="Adenoviral Proteinase, Chain A"/>
    <property type="match status" value="1"/>
</dbReference>
<dbReference type="EMBL" id="KQ964299">
    <property type="protein sequence ID" value="KXJ85054.1"/>
    <property type="molecule type" value="Genomic_DNA"/>
</dbReference>
<feature type="compositionally biased region" description="Low complexity" evidence="1">
    <location>
        <begin position="41"/>
        <end position="61"/>
    </location>
</feature>
<feature type="region of interest" description="Disordered" evidence="1">
    <location>
        <begin position="17"/>
        <end position="153"/>
    </location>
</feature>
<proteinExistence type="predicted"/>
<protein>
    <recommendedName>
        <fullName evidence="5">Ubiquitin-like protease family profile domain-containing protein</fullName>
    </recommendedName>
</protein>
<organism evidence="3 4">
    <name type="scientific">Microdochium bolleyi</name>
    <dbReference type="NCBI Taxonomy" id="196109"/>
    <lineage>
        <taxon>Eukaryota</taxon>
        <taxon>Fungi</taxon>
        <taxon>Dikarya</taxon>
        <taxon>Ascomycota</taxon>
        <taxon>Pezizomycotina</taxon>
        <taxon>Sordariomycetes</taxon>
        <taxon>Xylariomycetidae</taxon>
        <taxon>Xylariales</taxon>
        <taxon>Microdochiaceae</taxon>
        <taxon>Microdochium</taxon>
    </lineage>
</organism>
<feature type="signal peptide" evidence="2">
    <location>
        <begin position="1"/>
        <end position="19"/>
    </location>
</feature>
<evidence type="ECO:0000313" key="4">
    <source>
        <dbReference type="Proteomes" id="UP000070501"/>
    </source>
</evidence>
<sequence>MKTLMKRALLLALESALKQLPSPGLSQAKTAVESGSEQEEQPSGQEEPPSGQDEQPSGQDEQSPEQQEESSEQHGHSPEQHVQASEQGDQLPGQDDQPNEQHGQLRRSDRLKLKGTLAQPLPEDAPPAGDSNASHVSVTSQATSASVSHNGDTPMAADVDTLTIAAEPMNFLADMAERVRELDDDIDPSHMMLFGSVYSKMCDPLFTDTWSGTMWINVVNSAEMNSRRATIFKMVAYMGFSQWFEHQMQEYKEVRMLQEKGRPRQRAASVILDRVLEKDDRHSNKRRTRLIRIRSHGTKLRTIIDSSGWWILFHDNLWCAVRHIALEGTSTKTSRDFVKCQNTFSTALADLKHLEYLEPLAEFLSRQIQILLSQGRTNFALFLENLATSAPSCLREYAGELRAEYGMVRVAASDVDSKLAELRARLLYMFEGVGKCDGTDDVWINQKFQVACHDFESLGSDNCLNSWMIHTALELVDKPSTSTYHTCISLDECKSRNKIAQVSEGAQQIINVEDHTFANGMSEARESLHPEIINVEDYEFGKVIPQASERPLEPGNPLTKFNVKDSKIRFYNSMSTPASTAFVRTLVESEFKAKGFTFEEVPCPQQTDATSCGLSVIHIASLRMNHVDPTLILPVHPDAERAGLIDSVMCALDRGVITNTRGTMRDQNTIDMLETFAMDMPTI</sequence>
<dbReference type="AlphaFoldDB" id="A0A136IJL2"/>
<accession>A0A136IJL2</accession>
<keyword evidence="4" id="KW-1185">Reference proteome</keyword>